<dbReference type="InterPro" id="IPR013324">
    <property type="entry name" value="RNA_pol_sigma_r3/r4-like"/>
</dbReference>
<evidence type="ECO:0000256" key="2">
    <source>
        <dbReference type="ARBA" id="ARBA00023015"/>
    </source>
</evidence>
<dbReference type="InterPro" id="IPR013325">
    <property type="entry name" value="RNA_pol_sigma_r2"/>
</dbReference>
<evidence type="ECO:0000256" key="3">
    <source>
        <dbReference type="ARBA" id="ARBA00023082"/>
    </source>
</evidence>
<dbReference type="SUPFAM" id="SSF88946">
    <property type="entry name" value="Sigma2 domain of RNA polymerase sigma factors"/>
    <property type="match status" value="1"/>
</dbReference>
<keyword evidence="10" id="KW-1185">Reference proteome</keyword>
<dbReference type="CDD" id="cd06171">
    <property type="entry name" value="Sigma70_r4"/>
    <property type="match status" value="1"/>
</dbReference>
<keyword evidence="4" id="KW-0804">Transcription</keyword>
<dbReference type="PANTHER" id="PTHR43133:SF63">
    <property type="entry name" value="RNA POLYMERASE SIGMA FACTOR FECI-RELATED"/>
    <property type="match status" value="1"/>
</dbReference>
<protein>
    <submittedName>
        <fullName evidence="8">RNA polymerase sigma factor</fullName>
    </submittedName>
</protein>
<proteinExistence type="inferred from homology"/>
<dbReference type="RefSeq" id="WP_049469331.1">
    <property type="nucleotide sequence ID" value="NZ_AP024684.1"/>
</dbReference>
<dbReference type="EMBL" id="NIXP01000132">
    <property type="protein sequence ID" value="OWR28221.1"/>
    <property type="molecule type" value="Genomic_DNA"/>
</dbReference>
<evidence type="ECO:0000313" key="8">
    <source>
        <dbReference type="EMBL" id="OWR28221.1"/>
    </source>
</evidence>
<evidence type="ECO:0000313" key="10">
    <source>
        <dbReference type="Proteomes" id="UP000825066"/>
    </source>
</evidence>
<dbReference type="InterPro" id="IPR013249">
    <property type="entry name" value="RNA_pol_sigma70_r4_t2"/>
</dbReference>
<dbReference type="InterPro" id="IPR007627">
    <property type="entry name" value="RNA_pol_sigma70_r2"/>
</dbReference>
<dbReference type="GO" id="GO:0003677">
    <property type="term" value="F:DNA binding"/>
    <property type="evidence" value="ECO:0007669"/>
    <property type="project" value="InterPro"/>
</dbReference>
<dbReference type="Proteomes" id="UP000197904">
    <property type="component" value="Unassembled WGS sequence"/>
</dbReference>
<dbReference type="InterPro" id="IPR014284">
    <property type="entry name" value="RNA_pol_sigma-70_dom"/>
</dbReference>
<sequence>MSTPVEPTDVAQLCAAHYRPLHAHVRRKLPQRCDADDVVQETWLRVVNVAASGLLANGRAYLYRVAHNLIADHYRQRKRRREEAMDEAQLHAIADPAPLPVQRLLNTEQLRHLDAVIAALPPRSRQVFLLARVEQMALAEIGRQLGISRQTAHGHLLRALVALQQVPGA</sequence>
<accession>A0A246KWH3</accession>
<keyword evidence="3" id="KW-0731">Sigma factor</keyword>
<dbReference type="Pfam" id="PF08281">
    <property type="entry name" value="Sigma70_r4_2"/>
    <property type="match status" value="1"/>
</dbReference>
<dbReference type="NCBIfam" id="TIGR02937">
    <property type="entry name" value="sigma70-ECF"/>
    <property type="match status" value="1"/>
</dbReference>
<feature type="domain" description="RNA polymerase sigma factor 70 region 4 type 2" evidence="6">
    <location>
        <begin position="113"/>
        <end position="163"/>
    </location>
</feature>
<organism evidence="8 9">
    <name type="scientific">Stenotrophomonas pavanii</name>
    <dbReference type="NCBI Taxonomy" id="487698"/>
    <lineage>
        <taxon>Bacteria</taxon>
        <taxon>Pseudomonadati</taxon>
        <taxon>Pseudomonadota</taxon>
        <taxon>Gammaproteobacteria</taxon>
        <taxon>Lysobacterales</taxon>
        <taxon>Lysobacteraceae</taxon>
        <taxon>Stenotrophomonas</taxon>
    </lineage>
</organism>
<dbReference type="PANTHER" id="PTHR43133">
    <property type="entry name" value="RNA POLYMERASE ECF-TYPE SIGMA FACTO"/>
    <property type="match status" value="1"/>
</dbReference>
<evidence type="ECO:0000259" key="6">
    <source>
        <dbReference type="Pfam" id="PF08281"/>
    </source>
</evidence>
<gene>
    <name evidence="8" type="ORF">CEE55_19345</name>
    <name evidence="7" type="ORF">STNY_R25720</name>
</gene>
<dbReference type="Pfam" id="PF04542">
    <property type="entry name" value="Sigma70_r2"/>
    <property type="match status" value="1"/>
</dbReference>
<keyword evidence="2" id="KW-0805">Transcription regulation</keyword>
<dbReference type="GO" id="GO:0016987">
    <property type="term" value="F:sigma factor activity"/>
    <property type="evidence" value="ECO:0007669"/>
    <property type="project" value="UniProtKB-KW"/>
</dbReference>
<dbReference type="GeneID" id="93705818"/>
<evidence type="ECO:0000259" key="5">
    <source>
        <dbReference type="Pfam" id="PF04542"/>
    </source>
</evidence>
<dbReference type="EMBL" id="AP024684">
    <property type="protein sequence ID" value="BCX44373.1"/>
    <property type="molecule type" value="Genomic_DNA"/>
</dbReference>
<dbReference type="AlphaFoldDB" id="A0A246KWH3"/>
<dbReference type="Gene3D" id="1.10.1740.10">
    <property type="match status" value="1"/>
</dbReference>
<dbReference type="Gene3D" id="1.10.10.10">
    <property type="entry name" value="Winged helix-like DNA-binding domain superfamily/Winged helix DNA-binding domain"/>
    <property type="match status" value="1"/>
</dbReference>
<dbReference type="GO" id="GO:0006352">
    <property type="term" value="P:DNA-templated transcription initiation"/>
    <property type="evidence" value="ECO:0007669"/>
    <property type="project" value="InterPro"/>
</dbReference>
<evidence type="ECO:0000256" key="4">
    <source>
        <dbReference type="ARBA" id="ARBA00023163"/>
    </source>
</evidence>
<feature type="domain" description="RNA polymerase sigma-70 region 2" evidence="5">
    <location>
        <begin position="15"/>
        <end position="80"/>
    </location>
</feature>
<evidence type="ECO:0000256" key="1">
    <source>
        <dbReference type="ARBA" id="ARBA00010641"/>
    </source>
</evidence>
<evidence type="ECO:0000313" key="9">
    <source>
        <dbReference type="Proteomes" id="UP000197904"/>
    </source>
</evidence>
<evidence type="ECO:0000313" key="7">
    <source>
        <dbReference type="EMBL" id="BCX44373.1"/>
    </source>
</evidence>
<name>A0A246KWH3_9GAMM</name>
<comment type="similarity">
    <text evidence="1">Belongs to the sigma-70 factor family. ECF subfamily.</text>
</comment>
<dbReference type="SUPFAM" id="SSF88659">
    <property type="entry name" value="Sigma3 and sigma4 domains of RNA polymerase sigma factors"/>
    <property type="match status" value="1"/>
</dbReference>
<dbReference type="Proteomes" id="UP000825066">
    <property type="component" value="Chromosome"/>
</dbReference>
<dbReference type="InterPro" id="IPR036388">
    <property type="entry name" value="WH-like_DNA-bd_sf"/>
</dbReference>
<reference evidence="7 10" key="2">
    <citation type="submission" date="2021-05" db="EMBL/GenBank/DDBJ databases">
        <title>Complete Genome Sequence of Stenotrophomonas pavanii strain Y.</title>
        <authorList>
            <person name="Dohra H."/>
            <person name="Mohad Din A.R.J."/>
            <person name="Suzuki K."/>
            <person name="Fatma A."/>
            <person name="Honjyo M."/>
            <person name="Nishimura T."/>
            <person name="Moriuch R."/>
            <person name="Masuda K."/>
            <person name="Minoura A."/>
            <person name="Tashiro Y."/>
            <person name="Futamata H."/>
        </authorList>
    </citation>
    <scope>NUCLEOTIDE SEQUENCE [LARGE SCALE GENOMIC DNA]</scope>
    <source>
        <strain evidence="7">Berkeley</strain>
        <strain evidence="10">Y</strain>
    </source>
</reference>
<reference evidence="8 9" key="1">
    <citation type="submission" date="2017-06" db="EMBL/GenBank/DDBJ databases">
        <authorList>
            <person name="Kim H.J."/>
            <person name="Triplett B.A."/>
        </authorList>
    </citation>
    <scope>NUCLEOTIDE SEQUENCE [LARGE SCALE GENOMIC DNA]</scope>
    <source>
        <strain evidence="8 9">S18795</strain>
    </source>
</reference>
<dbReference type="InterPro" id="IPR039425">
    <property type="entry name" value="RNA_pol_sigma-70-like"/>
</dbReference>